<reference evidence="15 16" key="1">
    <citation type="submission" date="2020-08" db="EMBL/GenBank/DDBJ databases">
        <title>Genomic Encyclopedia of Type Strains, Phase IV (KMG-IV): sequencing the most valuable type-strain genomes for metagenomic binning, comparative biology and taxonomic classification.</title>
        <authorList>
            <person name="Goeker M."/>
        </authorList>
    </citation>
    <scope>NUCLEOTIDE SEQUENCE [LARGE SCALE GENOMIC DNA]</scope>
    <source>
        <strain evidence="15 16">DSM 24163</strain>
    </source>
</reference>
<evidence type="ECO:0000256" key="9">
    <source>
        <dbReference type="ARBA" id="ARBA00053004"/>
    </source>
</evidence>
<accession>A0A7W8D5B8</accession>
<dbReference type="Pfam" id="PF00332">
    <property type="entry name" value="Glyco_hydro_17"/>
    <property type="match status" value="1"/>
</dbReference>
<evidence type="ECO:0000256" key="5">
    <source>
        <dbReference type="ARBA" id="ARBA00022801"/>
    </source>
</evidence>
<feature type="region of interest" description="Disordered" evidence="13">
    <location>
        <begin position="857"/>
        <end position="884"/>
    </location>
</feature>
<dbReference type="Gene3D" id="3.90.550.10">
    <property type="entry name" value="Spore Coat Polysaccharide Biosynthesis Protein SpsA, Chain A"/>
    <property type="match status" value="1"/>
</dbReference>
<comment type="caution">
    <text evidence="15">The sequence shown here is derived from an EMBL/GenBank/DDBJ whole genome shotgun (WGS) entry which is preliminary data.</text>
</comment>
<evidence type="ECO:0000256" key="10">
    <source>
        <dbReference type="ARBA" id="ARBA00066964"/>
    </source>
</evidence>
<evidence type="ECO:0000256" key="7">
    <source>
        <dbReference type="ARBA" id="ARBA00022989"/>
    </source>
</evidence>
<evidence type="ECO:0000256" key="4">
    <source>
        <dbReference type="ARBA" id="ARBA00022692"/>
    </source>
</evidence>
<feature type="transmembrane region" description="Helical" evidence="14">
    <location>
        <begin position="793"/>
        <end position="815"/>
    </location>
</feature>
<evidence type="ECO:0000256" key="1">
    <source>
        <dbReference type="ARBA" id="ARBA00004141"/>
    </source>
</evidence>
<comment type="subcellular location">
    <subcellularLocation>
        <location evidence="1">Membrane</location>
        <topology evidence="1">Multi-pass membrane protein</topology>
    </subcellularLocation>
</comment>
<feature type="transmembrane region" description="Helical" evidence="14">
    <location>
        <begin position="376"/>
        <end position="401"/>
    </location>
</feature>
<dbReference type="SUPFAM" id="SSF53448">
    <property type="entry name" value="Nucleotide-diphospho-sugar transferases"/>
    <property type="match status" value="1"/>
</dbReference>
<keyword evidence="8 14" id="KW-0472">Membrane</keyword>
<dbReference type="FunFam" id="3.90.550.10:FF:000164">
    <property type="entry name" value="Beta-(1-3)-glucosyl transferase"/>
    <property type="match status" value="1"/>
</dbReference>
<dbReference type="EC" id="2.4.1.336" evidence="10"/>
<dbReference type="InterPro" id="IPR050321">
    <property type="entry name" value="Glycosyltr_2/OpgH_subfam"/>
</dbReference>
<comment type="catalytic activity">
    <reaction evidence="9">
        <text>a 1,2-diacyl-sn-glycerol + UDP-alpha-D-glucose = a 1,2-diacyl-3-O-(beta-D-glucopyranosyl)-sn-glycerol + UDP + H(+)</text>
        <dbReference type="Rhea" id="RHEA:17285"/>
        <dbReference type="ChEBI" id="CHEBI:15378"/>
        <dbReference type="ChEBI" id="CHEBI:17815"/>
        <dbReference type="ChEBI" id="CHEBI:58223"/>
        <dbReference type="ChEBI" id="CHEBI:58885"/>
        <dbReference type="ChEBI" id="CHEBI:75799"/>
        <dbReference type="EC" id="2.4.1.336"/>
    </reaction>
</comment>
<dbReference type="Gene3D" id="3.20.20.80">
    <property type="entry name" value="Glycosidases"/>
    <property type="match status" value="1"/>
</dbReference>
<feature type="transmembrane region" description="Helical" evidence="14">
    <location>
        <begin position="718"/>
        <end position="740"/>
    </location>
</feature>
<gene>
    <name evidence="15" type="ORF">HNQ52_001738</name>
</gene>
<evidence type="ECO:0000256" key="14">
    <source>
        <dbReference type="SAM" id="Phobius"/>
    </source>
</evidence>
<dbReference type="EMBL" id="JACHHP010000003">
    <property type="protein sequence ID" value="MBB5208196.1"/>
    <property type="molecule type" value="Genomic_DNA"/>
</dbReference>
<dbReference type="GO" id="GO:0004553">
    <property type="term" value="F:hydrolase activity, hydrolyzing O-glycosyl compounds"/>
    <property type="evidence" value="ECO:0007669"/>
    <property type="project" value="InterPro"/>
</dbReference>
<feature type="transmembrane region" description="Helical" evidence="14">
    <location>
        <begin position="315"/>
        <end position="335"/>
    </location>
</feature>
<dbReference type="SUPFAM" id="SSF51445">
    <property type="entry name" value="(Trans)glycosidases"/>
    <property type="match status" value="1"/>
</dbReference>
<keyword evidence="7 14" id="KW-1133">Transmembrane helix</keyword>
<dbReference type="GO" id="GO:0016758">
    <property type="term" value="F:hexosyltransferase activity"/>
    <property type="evidence" value="ECO:0007669"/>
    <property type="project" value="TreeGrafter"/>
</dbReference>
<evidence type="ECO:0000256" key="12">
    <source>
        <dbReference type="ARBA" id="ARBA00078564"/>
    </source>
</evidence>
<keyword evidence="5" id="KW-0378">Hydrolase</keyword>
<proteinExistence type="predicted"/>
<feature type="transmembrane region" description="Helical" evidence="14">
    <location>
        <begin position="689"/>
        <end position="712"/>
    </location>
</feature>
<dbReference type="GO" id="GO:0005975">
    <property type="term" value="P:carbohydrate metabolic process"/>
    <property type="evidence" value="ECO:0007669"/>
    <property type="project" value="InterPro"/>
</dbReference>
<keyword evidence="2" id="KW-0328">Glycosyltransferase</keyword>
<evidence type="ECO:0000256" key="6">
    <source>
        <dbReference type="ARBA" id="ARBA00022842"/>
    </source>
</evidence>
<evidence type="ECO:0000256" key="2">
    <source>
        <dbReference type="ARBA" id="ARBA00022676"/>
    </source>
</evidence>
<keyword evidence="3 15" id="KW-0808">Transferase</keyword>
<feature type="transmembrane region" description="Helical" evidence="14">
    <location>
        <begin position="827"/>
        <end position="849"/>
    </location>
</feature>
<feature type="compositionally biased region" description="Low complexity" evidence="13">
    <location>
        <begin position="872"/>
        <end position="884"/>
    </location>
</feature>
<organism evidence="15 16">
    <name type="scientific">Chiayiivirga flava</name>
    <dbReference type="NCBI Taxonomy" id="659595"/>
    <lineage>
        <taxon>Bacteria</taxon>
        <taxon>Pseudomonadati</taxon>
        <taxon>Pseudomonadota</taxon>
        <taxon>Gammaproteobacteria</taxon>
        <taxon>Lysobacterales</taxon>
        <taxon>Lysobacteraceae</taxon>
        <taxon>Chiayiivirga</taxon>
    </lineage>
</organism>
<keyword evidence="6" id="KW-0460">Magnesium</keyword>
<evidence type="ECO:0000256" key="3">
    <source>
        <dbReference type="ARBA" id="ARBA00022679"/>
    </source>
</evidence>
<sequence length="884" mass="99861">MPRIAIALRWLGALFIAAFVAAINFGIWSWIHQPTNPPDWDGEIGGFAFSAYQRDQSPLRQEYPTAEQIDSDLSLLSRYTGRVRSYASLYSDAIPESAARYGLEVTAGAWLDARRDNNRLELDALYSAASRYHNIRRAIIGNETLILGRMSIEELIPYLDEARRKLDIPISTAEPPYVWLKNPELADHVDFITVHLLPYWEGVPRRFAIDDVIGKYEMIAQAFPKKRIVIGEIGWPSNGDRQQNALASLEGAARFMREFLLEAEKRGYDYYVMEAFDQPWKESDEGRAGAYWGMFDAERQPKFPLTGPVEEDPSWMSKAIVASAVAFLPMLWVMWRMRRLRLWGRLLFAGLMQAGIGITVWSFTLPFEFYLDTLDWIALVLLVPAQLAIVAILWINGFEFVEALAQRDWRRRFVPLADLPADPPMVSIHLPCHNEPPEMVIQTLDSLAALDYPHFEVLVIDNNTKNAAVWQPLQAHCERLGARFRFFHLDPWPGFKAGALNFALQQTDPAAAVVAVVDSDYVVRPDWLRALVGYFDRADTGVVQAPQAHRDFSSNAFRSICNWEYEGFFKIGMHHRNERDAIIQHGTMTMIRRTLLDRLKWAEWCICEDAELGLRVMGEGFRTVYVDEPFGRGVTPADFAAYKTQRFRWAFGAMQILRRHLRDLLSGTRYTVGQRYHFLTGWFSWFADALHLVFTLLAIAWTVGMLAAPGWFSLPHQLFMIPVIGFFVVKVLFGLVLYAAMVKCRWRDVFGASLASMALSHAIARGILRGLVAREHPFARTAKKRRLQRPPNALSAVREEIVLLAGLGAGVAGMMLVPGRDQIEGQLWSAILVAQSLPYLAALGCALIARFSREREVPGEPSANAETTGIEAPLPDAADAPAAA</sequence>
<evidence type="ECO:0000313" key="15">
    <source>
        <dbReference type="EMBL" id="MBB5208196.1"/>
    </source>
</evidence>
<dbReference type="InterPro" id="IPR000490">
    <property type="entry name" value="Glyco_hydro_17"/>
</dbReference>
<evidence type="ECO:0000313" key="16">
    <source>
        <dbReference type="Proteomes" id="UP000521199"/>
    </source>
</evidence>
<dbReference type="RefSeq" id="WP_221282014.1">
    <property type="nucleotide sequence ID" value="NZ_JACHHP010000003.1"/>
</dbReference>
<evidence type="ECO:0000256" key="8">
    <source>
        <dbReference type="ARBA" id="ARBA00023136"/>
    </source>
</evidence>
<dbReference type="InterPro" id="IPR017853">
    <property type="entry name" value="GH"/>
</dbReference>
<name>A0A7W8D5B8_9GAMM</name>
<keyword evidence="4 14" id="KW-0812">Transmembrane</keyword>
<dbReference type="Pfam" id="PF13641">
    <property type="entry name" value="Glyco_tranf_2_3"/>
    <property type="match status" value="1"/>
</dbReference>
<feature type="transmembrane region" description="Helical" evidence="14">
    <location>
        <begin position="7"/>
        <end position="31"/>
    </location>
</feature>
<evidence type="ECO:0000256" key="11">
    <source>
        <dbReference type="ARBA" id="ARBA00068721"/>
    </source>
</evidence>
<protein>
    <recommendedName>
        <fullName evidence="11">Beta-monoglucosyldiacylglycerol synthase</fullName>
        <ecNumber evidence="10">2.4.1.336</ecNumber>
    </recommendedName>
    <alternativeName>
        <fullName evidence="12">UDP-glucose:1,2-diacylglycerol 3-beta-D-glucosyltransferase</fullName>
    </alternativeName>
</protein>
<dbReference type="GO" id="GO:0005886">
    <property type="term" value="C:plasma membrane"/>
    <property type="evidence" value="ECO:0007669"/>
    <property type="project" value="TreeGrafter"/>
</dbReference>
<evidence type="ECO:0000256" key="13">
    <source>
        <dbReference type="SAM" id="MobiDB-lite"/>
    </source>
</evidence>
<feature type="transmembrane region" description="Helical" evidence="14">
    <location>
        <begin position="342"/>
        <end position="364"/>
    </location>
</feature>
<dbReference type="Proteomes" id="UP000521199">
    <property type="component" value="Unassembled WGS sequence"/>
</dbReference>
<dbReference type="PANTHER" id="PTHR43867:SF4">
    <property type="entry name" value="BETA-(1-3)-GLUCOSYL TRANSFERASE"/>
    <property type="match status" value="1"/>
</dbReference>
<dbReference type="PANTHER" id="PTHR43867">
    <property type="entry name" value="CELLULOSE SYNTHASE CATALYTIC SUBUNIT A [UDP-FORMING]"/>
    <property type="match status" value="1"/>
</dbReference>
<dbReference type="AlphaFoldDB" id="A0A7W8D5B8"/>
<dbReference type="InterPro" id="IPR029044">
    <property type="entry name" value="Nucleotide-diphossugar_trans"/>
</dbReference>
<keyword evidence="16" id="KW-1185">Reference proteome</keyword>